<dbReference type="Gramene" id="AET6Gv20423700.28">
    <property type="protein sequence ID" value="AET6Gv20423700.28"/>
    <property type="gene ID" value="AET6Gv20423700"/>
</dbReference>
<organism evidence="2 3">
    <name type="scientific">Aegilops tauschii subsp. strangulata</name>
    <name type="common">Goatgrass</name>
    <dbReference type="NCBI Taxonomy" id="200361"/>
    <lineage>
        <taxon>Eukaryota</taxon>
        <taxon>Viridiplantae</taxon>
        <taxon>Streptophyta</taxon>
        <taxon>Embryophyta</taxon>
        <taxon>Tracheophyta</taxon>
        <taxon>Spermatophyta</taxon>
        <taxon>Magnoliopsida</taxon>
        <taxon>Liliopsida</taxon>
        <taxon>Poales</taxon>
        <taxon>Poaceae</taxon>
        <taxon>BOP clade</taxon>
        <taxon>Pooideae</taxon>
        <taxon>Triticodae</taxon>
        <taxon>Triticeae</taxon>
        <taxon>Triticinae</taxon>
        <taxon>Aegilops</taxon>
    </lineage>
</organism>
<evidence type="ECO:0000256" key="1">
    <source>
        <dbReference type="SAM" id="MobiDB-lite"/>
    </source>
</evidence>
<dbReference type="AlphaFoldDB" id="A0A453NN50"/>
<evidence type="ECO:0000313" key="3">
    <source>
        <dbReference type="Proteomes" id="UP000015105"/>
    </source>
</evidence>
<evidence type="ECO:0000313" key="2">
    <source>
        <dbReference type="EnsemblPlants" id="AET6Gv20423700.28"/>
    </source>
</evidence>
<name>A0A453NN50_AEGTS</name>
<reference evidence="3" key="1">
    <citation type="journal article" date="2014" name="Science">
        <title>Ancient hybridizations among the ancestral genomes of bread wheat.</title>
        <authorList>
            <consortium name="International Wheat Genome Sequencing Consortium,"/>
            <person name="Marcussen T."/>
            <person name="Sandve S.R."/>
            <person name="Heier L."/>
            <person name="Spannagl M."/>
            <person name="Pfeifer M."/>
            <person name="Jakobsen K.S."/>
            <person name="Wulff B.B."/>
            <person name="Steuernagel B."/>
            <person name="Mayer K.F."/>
            <person name="Olsen O.A."/>
        </authorList>
    </citation>
    <scope>NUCLEOTIDE SEQUENCE [LARGE SCALE GENOMIC DNA]</scope>
    <source>
        <strain evidence="3">cv. AL8/78</strain>
    </source>
</reference>
<dbReference type="EnsemblPlants" id="AET6Gv20423700.28">
    <property type="protein sequence ID" value="AET6Gv20423700.28"/>
    <property type="gene ID" value="AET6Gv20423700"/>
</dbReference>
<dbReference type="Proteomes" id="UP000015105">
    <property type="component" value="Chromosome 6D"/>
</dbReference>
<reference evidence="2" key="5">
    <citation type="journal article" date="2021" name="G3 (Bethesda)">
        <title>Aegilops tauschii genome assembly Aet v5.0 features greater sequence contiguity and improved annotation.</title>
        <authorList>
            <person name="Wang L."/>
            <person name="Zhu T."/>
            <person name="Rodriguez J.C."/>
            <person name="Deal K.R."/>
            <person name="Dubcovsky J."/>
            <person name="McGuire P.E."/>
            <person name="Lux T."/>
            <person name="Spannagl M."/>
            <person name="Mayer K.F.X."/>
            <person name="Baldrich P."/>
            <person name="Meyers B.C."/>
            <person name="Huo N."/>
            <person name="Gu Y.Q."/>
            <person name="Zhou H."/>
            <person name="Devos K.M."/>
            <person name="Bennetzen J.L."/>
            <person name="Unver T."/>
            <person name="Budak H."/>
            <person name="Gulick P.J."/>
            <person name="Galiba G."/>
            <person name="Kalapos B."/>
            <person name="Nelson D.R."/>
            <person name="Li P."/>
            <person name="You F.M."/>
            <person name="Luo M.C."/>
            <person name="Dvorak J."/>
        </authorList>
    </citation>
    <scope>NUCLEOTIDE SEQUENCE [LARGE SCALE GENOMIC DNA]</scope>
    <source>
        <strain evidence="2">cv. AL8/78</strain>
    </source>
</reference>
<keyword evidence="3" id="KW-1185">Reference proteome</keyword>
<proteinExistence type="predicted"/>
<reference evidence="2" key="3">
    <citation type="journal article" date="2017" name="Nature">
        <title>Genome sequence of the progenitor of the wheat D genome Aegilops tauschii.</title>
        <authorList>
            <person name="Luo M.C."/>
            <person name="Gu Y.Q."/>
            <person name="Puiu D."/>
            <person name="Wang H."/>
            <person name="Twardziok S.O."/>
            <person name="Deal K.R."/>
            <person name="Huo N."/>
            <person name="Zhu T."/>
            <person name="Wang L."/>
            <person name="Wang Y."/>
            <person name="McGuire P.E."/>
            <person name="Liu S."/>
            <person name="Long H."/>
            <person name="Ramasamy R.K."/>
            <person name="Rodriguez J.C."/>
            <person name="Van S.L."/>
            <person name="Yuan L."/>
            <person name="Wang Z."/>
            <person name="Xia Z."/>
            <person name="Xiao L."/>
            <person name="Anderson O.D."/>
            <person name="Ouyang S."/>
            <person name="Liang Y."/>
            <person name="Zimin A.V."/>
            <person name="Pertea G."/>
            <person name="Qi P."/>
            <person name="Bennetzen J.L."/>
            <person name="Dai X."/>
            <person name="Dawson M.W."/>
            <person name="Muller H.G."/>
            <person name="Kugler K."/>
            <person name="Rivarola-Duarte L."/>
            <person name="Spannagl M."/>
            <person name="Mayer K.F.X."/>
            <person name="Lu F.H."/>
            <person name="Bevan M.W."/>
            <person name="Leroy P."/>
            <person name="Li P."/>
            <person name="You F.M."/>
            <person name="Sun Q."/>
            <person name="Liu Z."/>
            <person name="Lyons E."/>
            <person name="Wicker T."/>
            <person name="Salzberg S.L."/>
            <person name="Devos K.M."/>
            <person name="Dvorak J."/>
        </authorList>
    </citation>
    <scope>NUCLEOTIDE SEQUENCE [LARGE SCALE GENOMIC DNA]</scope>
    <source>
        <strain evidence="2">cv. AL8/78</strain>
    </source>
</reference>
<reference evidence="2" key="4">
    <citation type="submission" date="2019-03" db="UniProtKB">
        <authorList>
            <consortium name="EnsemblPlants"/>
        </authorList>
    </citation>
    <scope>IDENTIFICATION</scope>
</reference>
<sequence length="89" mass="9661">MVLHDWQRGKIPFFVPPPQQNEDGPSKITEPVEGSGEEVVSSDRAAAAMKAIAGIISSQQTMNVPCQKELGRNGEDSELPEQSDLLVKD</sequence>
<feature type="region of interest" description="Disordered" evidence="1">
    <location>
        <begin position="1"/>
        <end position="36"/>
    </location>
</feature>
<feature type="region of interest" description="Disordered" evidence="1">
    <location>
        <begin position="67"/>
        <end position="89"/>
    </location>
</feature>
<protein>
    <submittedName>
        <fullName evidence="2">Uncharacterized protein</fullName>
    </submittedName>
</protein>
<accession>A0A453NN50</accession>
<reference evidence="3" key="2">
    <citation type="journal article" date="2017" name="Nat. Plants">
        <title>The Aegilops tauschii genome reveals multiple impacts of transposons.</title>
        <authorList>
            <person name="Zhao G."/>
            <person name="Zou C."/>
            <person name="Li K."/>
            <person name="Wang K."/>
            <person name="Li T."/>
            <person name="Gao L."/>
            <person name="Zhang X."/>
            <person name="Wang H."/>
            <person name="Yang Z."/>
            <person name="Liu X."/>
            <person name="Jiang W."/>
            <person name="Mao L."/>
            <person name="Kong X."/>
            <person name="Jiao Y."/>
            <person name="Jia J."/>
        </authorList>
    </citation>
    <scope>NUCLEOTIDE SEQUENCE [LARGE SCALE GENOMIC DNA]</scope>
    <source>
        <strain evidence="3">cv. AL8/78</strain>
    </source>
</reference>